<dbReference type="RefSeq" id="WP_170021567.1">
    <property type="nucleotide sequence ID" value="NZ_JABCSC020000002.1"/>
</dbReference>
<dbReference type="EMBL" id="JABCSC020000002">
    <property type="protein sequence ID" value="NSL55096.1"/>
    <property type="molecule type" value="Genomic_DNA"/>
</dbReference>
<dbReference type="Proteomes" id="UP000778523">
    <property type="component" value="Unassembled WGS sequence"/>
</dbReference>
<dbReference type="PIRSF" id="PIRSF015626">
    <property type="entry name" value="FdhD"/>
    <property type="match status" value="1"/>
</dbReference>
<feature type="active site" description="Cysteine persulfide intermediate" evidence="3">
    <location>
        <position position="128"/>
    </location>
</feature>
<proteinExistence type="inferred from homology"/>
<keyword evidence="5" id="KW-1185">Reference proteome</keyword>
<comment type="caution">
    <text evidence="3">Lacks conserved residue(s) required for the propagation of feature annotation.</text>
</comment>
<dbReference type="PANTHER" id="PTHR30592">
    <property type="entry name" value="FORMATE DEHYDROGENASE"/>
    <property type="match status" value="1"/>
</dbReference>
<dbReference type="PANTHER" id="PTHR30592:SF1">
    <property type="entry name" value="SULFUR CARRIER PROTEIN FDHD"/>
    <property type="match status" value="1"/>
</dbReference>
<dbReference type="InterPro" id="IPR016193">
    <property type="entry name" value="Cytidine_deaminase-like"/>
</dbReference>
<dbReference type="Pfam" id="PF02634">
    <property type="entry name" value="FdhD-NarQ"/>
    <property type="match status" value="1"/>
</dbReference>
<evidence type="ECO:0000313" key="4">
    <source>
        <dbReference type="EMBL" id="NSL55096.1"/>
    </source>
</evidence>
<keyword evidence="1 3" id="KW-0963">Cytoplasm</keyword>
<comment type="caution">
    <text evidence="4">The sequence shown here is derived from an EMBL/GenBank/DDBJ whole genome shotgun (WGS) entry which is preliminary data.</text>
</comment>
<comment type="function">
    <text evidence="3">Required for formate dehydrogenase (FDH) activity. Acts as a sulfur carrier protein that transfers sulfur from IscS to the molybdenum cofactor prior to its insertion into FDH.</text>
</comment>
<name>A0ABX2IEJ6_9RHOO</name>
<evidence type="ECO:0000313" key="5">
    <source>
        <dbReference type="Proteomes" id="UP000778523"/>
    </source>
</evidence>
<dbReference type="Gene3D" id="3.40.140.10">
    <property type="entry name" value="Cytidine Deaminase, domain 2"/>
    <property type="match status" value="1"/>
</dbReference>
<keyword evidence="2 3" id="KW-0501">Molybdenum cofactor biosynthesis</keyword>
<comment type="subcellular location">
    <subcellularLocation>
        <location evidence="3">Cytoplasm</location>
    </subcellularLocation>
</comment>
<dbReference type="SUPFAM" id="SSF53927">
    <property type="entry name" value="Cytidine deaminase-like"/>
    <property type="match status" value="1"/>
</dbReference>
<reference evidence="4 5" key="1">
    <citation type="submission" date="2020-06" db="EMBL/GenBank/DDBJ databases">
        <title>Draft genome of Uliginosibacterium sp. IMCC34675.</title>
        <authorList>
            <person name="Song J."/>
        </authorList>
    </citation>
    <scope>NUCLEOTIDE SEQUENCE [LARGE SCALE GENOMIC DNA]</scope>
    <source>
        <strain evidence="4 5">IMCC34675</strain>
    </source>
</reference>
<dbReference type="NCBIfam" id="TIGR00129">
    <property type="entry name" value="fdhD_narQ"/>
    <property type="match status" value="1"/>
</dbReference>
<evidence type="ECO:0000256" key="2">
    <source>
        <dbReference type="ARBA" id="ARBA00023150"/>
    </source>
</evidence>
<dbReference type="Gene3D" id="3.10.20.10">
    <property type="match status" value="1"/>
</dbReference>
<evidence type="ECO:0000256" key="1">
    <source>
        <dbReference type="ARBA" id="ARBA00022490"/>
    </source>
</evidence>
<comment type="similarity">
    <text evidence="3">Belongs to the FdhD family.</text>
</comment>
<sequence>MSCTVPVLSLPGGAPADEADHAPSALVEVLRIQAESRAEQEDEVIEEVPVALSYNGISHAVMLATPTDLEDFALGFSISEGIVANLEEIHDLEVQPGCAGIVIEMQIAQPRFLALKERRRSLAGRTGCGLCGVESLAHAIRPLPEGRLASAASVSVSAIDEAVRQLAHWQPLRQQTGASHAAAWVDGEGRIRMVREDAGRHNALDKLAGAMFRSRHEACAGFVLVSSRASYEMVQKVVALGAGALVAVSAPTALAIRTAEAAGILLVGFARPGQMVAYCHAERLTGEMPLAGQARRGMM</sequence>
<evidence type="ECO:0000256" key="3">
    <source>
        <dbReference type="HAMAP-Rule" id="MF_00187"/>
    </source>
</evidence>
<dbReference type="InterPro" id="IPR003786">
    <property type="entry name" value="FdhD"/>
</dbReference>
<organism evidence="4 5">
    <name type="scientific">Uliginosibacterium aquaticum</name>
    <dbReference type="NCBI Taxonomy" id="2731212"/>
    <lineage>
        <taxon>Bacteria</taxon>
        <taxon>Pseudomonadati</taxon>
        <taxon>Pseudomonadota</taxon>
        <taxon>Betaproteobacteria</taxon>
        <taxon>Rhodocyclales</taxon>
        <taxon>Zoogloeaceae</taxon>
        <taxon>Uliginosibacterium</taxon>
    </lineage>
</organism>
<protein>
    <recommendedName>
        <fullName evidence="3">Sulfur carrier protein FdhD</fullName>
    </recommendedName>
</protein>
<gene>
    <name evidence="3 4" type="primary">fdhD</name>
    <name evidence="4" type="ORF">HJ583_008690</name>
</gene>
<accession>A0ABX2IEJ6</accession>
<dbReference type="HAMAP" id="MF_00187">
    <property type="entry name" value="FdhD"/>
    <property type="match status" value="1"/>
</dbReference>